<name>A0A1A9N0B6_9BURK</name>
<dbReference type="Proteomes" id="UP000078116">
    <property type="component" value="Unassembled WGS sequence"/>
</dbReference>
<protein>
    <submittedName>
        <fullName evidence="1">Uncharacterized protein</fullName>
    </submittedName>
</protein>
<accession>A0A1A9N0B6</accession>
<reference evidence="3 4" key="1">
    <citation type="submission" date="2016-04" db="EMBL/GenBank/DDBJ databases">
        <title>Reclassification of Paraburkholderia panaciterrae (Farh et al. 2015) Dobritsa &amp; Samadpour 2016 as a later homotypic synonym of Paraburkholderia ginsengiterrae (Farh et al. 2015) Dobritsa &amp; Samadpour 2016.</title>
        <authorList>
            <person name="Dobritsa A.P."/>
            <person name="Kutumbaka K."/>
            <person name="Samadpour M."/>
        </authorList>
    </citation>
    <scope>NUCLEOTIDE SEQUENCE [LARGE SCALE GENOMIC DNA]</scope>
    <source>
        <strain evidence="1 4">DCY85</strain>
        <strain evidence="2 3">DCY85-1</strain>
    </source>
</reference>
<dbReference type="Proteomes" id="UP000077961">
    <property type="component" value="Unassembled WGS sequence"/>
</dbReference>
<dbReference type="EMBL" id="LXKA01000364">
    <property type="protein sequence ID" value="OAJ52916.1"/>
    <property type="molecule type" value="Genomic_DNA"/>
</dbReference>
<dbReference type="OrthoDB" id="9008307at2"/>
<dbReference type="RefSeq" id="WP_131799914.1">
    <property type="nucleotide sequence ID" value="NZ_LXJZ01000196.1"/>
</dbReference>
<evidence type="ECO:0000313" key="1">
    <source>
        <dbReference type="EMBL" id="OAJ52916.1"/>
    </source>
</evidence>
<comment type="caution">
    <text evidence="1">The sequence shown here is derived from an EMBL/GenBank/DDBJ whole genome shotgun (WGS) entry which is preliminary data.</text>
</comment>
<evidence type="ECO:0000313" key="4">
    <source>
        <dbReference type="Proteomes" id="UP000078116"/>
    </source>
</evidence>
<organism evidence="1 4">
    <name type="scientific">Paraburkholderia ginsengiterrae</name>
    <dbReference type="NCBI Taxonomy" id="1462993"/>
    <lineage>
        <taxon>Bacteria</taxon>
        <taxon>Pseudomonadati</taxon>
        <taxon>Pseudomonadota</taxon>
        <taxon>Betaproteobacteria</taxon>
        <taxon>Burkholderiales</taxon>
        <taxon>Burkholderiaceae</taxon>
        <taxon>Paraburkholderia</taxon>
    </lineage>
</organism>
<sequence length="92" mass="10056">MMFKEGRSIAQAIAAGNYHQITVYRTSESGTHRIVRHYDPPACESLDEVIESYRGLFGTLGEGFTAEGSRIAGGSTGGRFIEDICDVTARLR</sequence>
<evidence type="ECO:0000313" key="2">
    <source>
        <dbReference type="EMBL" id="OAJ55222.1"/>
    </source>
</evidence>
<gene>
    <name evidence="2" type="ORF">A6V36_35470</name>
    <name evidence="1" type="ORF">A6V37_36025</name>
</gene>
<dbReference type="AlphaFoldDB" id="A0A1A9N0B6"/>
<dbReference type="EMBL" id="LXJZ01000196">
    <property type="protein sequence ID" value="OAJ55222.1"/>
    <property type="molecule type" value="Genomic_DNA"/>
</dbReference>
<keyword evidence="3" id="KW-1185">Reference proteome</keyword>
<proteinExistence type="predicted"/>
<evidence type="ECO:0000313" key="3">
    <source>
        <dbReference type="Proteomes" id="UP000077961"/>
    </source>
</evidence>